<dbReference type="AlphaFoldDB" id="A0A4Z2FUX7"/>
<evidence type="ECO:0000256" key="1">
    <source>
        <dbReference type="SAM" id="MobiDB-lite"/>
    </source>
</evidence>
<keyword evidence="3" id="KW-1185">Reference proteome</keyword>
<comment type="caution">
    <text evidence="2">The sequence shown here is derived from an EMBL/GenBank/DDBJ whole genome shotgun (WGS) entry which is preliminary data.</text>
</comment>
<sequence length="218" mass="22866">MSLMTTDVLEQSDSRTWSKDIADPISLRDTPRHTRSLEGFQTDQGLLPSSPGSPSASLCLAKMIRTLTLSSGEDNEGPEDPGPAEPAGCSLRSAAATSHSADQSVPAQRSMLHRNNALRAAAERRLQQSAVCSRAPSAAERRLQPRLQNQAYRLLQVWDADADHHGVARGLLHGCCRAAPLCTGTESSNANGNTAVLFPGAAAVGAAPLAAGCCSVLE</sequence>
<gene>
    <name evidence="2" type="ORF">EYF80_045651</name>
</gene>
<evidence type="ECO:0000313" key="3">
    <source>
        <dbReference type="Proteomes" id="UP000314294"/>
    </source>
</evidence>
<name>A0A4Z2FUX7_9TELE</name>
<feature type="compositionally biased region" description="Polar residues" evidence="1">
    <location>
        <begin position="95"/>
        <end position="107"/>
    </location>
</feature>
<accession>A0A4Z2FUX7</accession>
<dbReference type="EMBL" id="SRLO01000921">
    <property type="protein sequence ID" value="TNN44132.1"/>
    <property type="molecule type" value="Genomic_DNA"/>
</dbReference>
<organism evidence="2 3">
    <name type="scientific">Liparis tanakae</name>
    <name type="common">Tanaka's snailfish</name>
    <dbReference type="NCBI Taxonomy" id="230148"/>
    <lineage>
        <taxon>Eukaryota</taxon>
        <taxon>Metazoa</taxon>
        <taxon>Chordata</taxon>
        <taxon>Craniata</taxon>
        <taxon>Vertebrata</taxon>
        <taxon>Euteleostomi</taxon>
        <taxon>Actinopterygii</taxon>
        <taxon>Neopterygii</taxon>
        <taxon>Teleostei</taxon>
        <taxon>Neoteleostei</taxon>
        <taxon>Acanthomorphata</taxon>
        <taxon>Eupercaria</taxon>
        <taxon>Perciformes</taxon>
        <taxon>Cottioidei</taxon>
        <taxon>Cottales</taxon>
        <taxon>Liparidae</taxon>
        <taxon>Liparis</taxon>
    </lineage>
</organism>
<evidence type="ECO:0000313" key="2">
    <source>
        <dbReference type="EMBL" id="TNN44132.1"/>
    </source>
</evidence>
<proteinExistence type="predicted"/>
<feature type="region of interest" description="Disordered" evidence="1">
    <location>
        <begin position="70"/>
        <end position="108"/>
    </location>
</feature>
<protein>
    <submittedName>
        <fullName evidence="2">Uncharacterized protein</fullName>
    </submittedName>
</protein>
<reference evidence="2 3" key="1">
    <citation type="submission" date="2019-03" db="EMBL/GenBank/DDBJ databases">
        <title>First draft genome of Liparis tanakae, snailfish: a comprehensive survey of snailfish specific genes.</title>
        <authorList>
            <person name="Kim W."/>
            <person name="Song I."/>
            <person name="Jeong J.-H."/>
            <person name="Kim D."/>
            <person name="Kim S."/>
            <person name="Ryu S."/>
            <person name="Song J.Y."/>
            <person name="Lee S.K."/>
        </authorList>
    </citation>
    <scope>NUCLEOTIDE SEQUENCE [LARGE SCALE GENOMIC DNA]</scope>
    <source>
        <tissue evidence="2">Muscle</tissue>
    </source>
</reference>
<dbReference type="Proteomes" id="UP000314294">
    <property type="component" value="Unassembled WGS sequence"/>
</dbReference>